<name>A0A7C4TD42_UNCW3</name>
<feature type="domain" description="FlgD/Vpr Ig-like" evidence="3">
    <location>
        <begin position="1206"/>
        <end position="1266"/>
    </location>
</feature>
<dbReference type="GO" id="GO:0004197">
    <property type="term" value="F:cysteine-type endopeptidase activity"/>
    <property type="evidence" value="ECO:0007669"/>
    <property type="project" value="InterPro"/>
</dbReference>
<accession>A0A7C4TD42</accession>
<dbReference type="InterPro" id="IPR001769">
    <property type="entry name" value="Gingipain"/>
</dbReference>
<evidence type="ECO:0000259" key="2">
    <source>
        <dbReference type="Pfam" id="PF08126"/>
    </source>
</evidence>
<dbReference type="InterPro" id="IPR026444">
    <property type="entry name" value="Secre_tail"/>
</dbReference>
<evidence type="ECO:0000313" key="4">
    <source>
        <dbReference type="EMBL" id="HGV98604.1"/>
    </source>
</evidence>
<dbReference type="EMBL" id="DTGZ01000190">
    <property type="protein sequence ID" value="HGV98604.1"/>
    <property type="molecule type" value="Genomic_DNA"/>
</dbReference>
<dbReference type="Gene3D" id="2.60.40.3800">
    <property type="match status" value="1"/>
</dbReference>
<dbReference type="Gene3D" id="3.40.50.1460">
    <property type="match status" value="1"/>
</dbReference>
<dbReference type="GO" id="GO:0006508">
    <property type="term" value="P:proteolysis"/>
    <property type="evidence" value="ECO:0007669"/>
    <property type="project" value="InterPro"/>
</dbReference>
<dbReference type="NCBIfam" id="TIGR04183">
    <property type="entry name" value="Por_Secre_tail"/>
    <property type="match status" value="1"/>
</dbReference>
<dbReference type="InterPro" id="IPR025965">
    <property type="entry name" value="FlgD/Vpr_Ig-like"/>
</dbReference>
<dbReference type="Pfam" id="PF13860">
    <property type="entry name" value="FlgD_ig"/>
    <property type="match status" value="1"/>
</dbReference>
<feature type="domain" description="Gingipain propeptide" evidence="2">
    <location>
        <begin position="36"/>
        <end position="189"/>
    </location>
</feature>
<reference evidence="4" key="1">
    <citation type="journal article" date="2020" name="mSystems">
        <title>Genome- and Community-Level Interaction Insights into Carbon Utilization and Element Cycling Functions of Hydrothermarchaeota in Hydrothermal Sediment.</title>
        <authorList>
            <person name="Zhou Z."/>
            <person name="Liu Y."/>
            <person name="Xu W."/>
            <person name="Pan J."/>
            <person name="Luo Z.H."/>
            <person name="Li M."/>
        </authorList>
    </citation>
    <scope>NUCLEOTIDE SEQUENCE [LARGE SCALE GENOMIC DNA]</scope>
    <source>
        <strain evidence="4">SpSt-774</strain>
    </source>
</reference>
<dbReference type="SUPFAM" id="SSF52129">
    <property type="entry name" value="Caspase-like"/>
    <property type="match status" value="1"/>
</dbReference>
<dbReference type="Pfam" id="PF08126">
    <property type="entry name" value="Propeptide_C25"/>
    <property type="match status" value="1"/>
</dbReference>
<dbReference type="Pfam" id="PF01364">
    <property type="entry name" value="Peptidase_C25"/>
    <property type="match status" value="1"/>
</dbReference>
<feature type="domain" description="Gingipain" evidence="1">
    <location>
        <begin position="573"/>
        <end position="931"/>
    </location>
</feature>
<dbReference type="Gene3D" id="2.60.40.4070">
    <property type="match status" value="1"/>
</dbReference>
<comment type="caution">
    <text evidence="4">The sequence shown here is derived from an EMBL/GenBank/DDBJ whole genome shotgun (WGS) entry which is preliminary data.</text>
</comment>
<gene>
    <name evidence="4" type="ORF">ENV60_09985</name>
</gene>
<organism evidence="4">
    <name type="scientific">candidate division WOR-3 bacterium</name>
    <dbReference type="NCBI Taxonomy" id="2052148"/>
    <lineage>
        <taxon>Bacteria</taxon>
        <taxon>Bacteria division WOR-3</taxon>
    </lineage>
</organism>
<proteinExistence type="predicted"/>
<dbReference type="InterPro" id="IPR012600">
    <property type="entry name" value="Propeptide_C25"/>
</dbReference>
<dbReference type="InterPro" id="IPR038490">
    <property type="entry name" value="Gingipain_propep_sf"/>
</dbReference>
<protein>
    <submittedName>
        <fullName evidence="4">T9SS type A sorting domain-containing protein</fullName>
    </submittedName>
</protein>
<evidence type="ECO:0000259" key="3">
    <source>
        <dbReference type="Pfam" id="PF13860"/>
    </source>
</evidence>
<evidence type="ECO:0000259" key="1">
    <source>
        <dbReference type="Pfam" id="PF01364"/>
    </source>
</evidence>
<sequence>MIFGILLILIQNYSVYELGNQGIEISFTGEKLNSENFAFSGAHYICQPGEPNLPSFEFIIGIPQDGDVEVAVIRNEEGRFFGVEVQPVIPLAIYEEPVPEKIEIHGEVYKRDRFFPDGLFQITKKGYFRDIYTVNLRVNPIRYNPVKKELLISRNLKLRVKFKGVPRSLPVLDNSFEQIYSRTIINYNQCKNWRRERIPQNIKNPFSIGAWFKVEVDTEGLYKIGYEELKKGGIDPKQFDPKTLKIYTAAFELLPQSVTTSFADSLIEVPVYVEGEDDHKFDRDDYLVFYGFPASHFIPDTNFNWFENGYARSTVYWLTFGGSYGRRMARVEAIWNGTNPDTVVNEILHYEEDVHNPTRSGINWFWQDISIGSAESTGTSFVLHHPEALGPAGIRVAVFDSMIPSIQPFWVRVYMGNSTFISDTVLLPKVLSLPPYYLYGNGFLTGDSSEFGINFTRPSGTNAELTCYLNSIDLKYKRLTDVKRPFHAFFNTPTPYTICCSNVKSRLFILDITDLKMPRIFEKFSSSGDKATFSSRCDSFQLLFIAQLNSAIPSVLRPANPGKLRQADAGCEYLFITHKNFYSSLLPLVNYRRQMYTTKVVTVDAIFDDFSFGKYDPLALKHFLYFAYNNWTTVPKFVLIVGDATYDYKNNLKKDNPPNFVPMYEAGTSLSGNPGIPPNYIYEGECVNFFGNEAMILGRITVRTNQELRDFIDKLIAYETCDIDGIWNKRVLLTSDDEYADNYLWEGFLHVKSTEKIANFVIPDTLYDIAKLYMISYPPFTYPTKKPNAMEDFIKELSKGFIAGCFFGHGNTHQLAHEGLFFDTQVPFVKNGKKLFFFYFASCTVGRFDDSDYECIAEELVRIKEGAIGTMGAHKGSSSGGNESLGVILFDLITNPDTNLTMGECYHIAKHTPGTGGVAVYLLIGDPATNLRKVRMKKGLFVTPDSVRPMERLKIAPEQKPFYLSAFIRDTTHIEYIAPSTANKISGHIYRLVQTGNNSWAPYDYEILGKEIYQGYWDSDTAQIIVPSVSTSHLPVIRLSSYKNRTSGYRDSIRVYGTASPATDNSGPEIILFEAGRRLKDGDWVDKDFILTGVVSDESGINLLNSREDARGFFFYIGKDNITNRIDLRNYFTYHKNSWTSGEFQLPVSLENREDSITVCVSDNRFNQSIKKVVLHTELYNRISIENILVYPNPIRDEREILFTFYLTHSGQVQIKVFTIAGRLIKTIPARFCNAGYNQIPWNGLDEYGNRLANGVYLVQVVAESDENGDKVTEKFIIAR</sequence>
<dbReference type="InterPro" id="IPR029030">
    <property type="entry name" value="Caspase-like_dom_sf"/>
</dbReference>
<dbReference type="AlphaFoldDB" id="A0A7C4TD42"/>